<name>I0IJ39_PHYMF</name>
<gene>
    <name evidence="2" type="ordered locus">PSMK_31180</name>
</gene>
<dbReference type="Pfam" id="PF00248">
    <property type="entry name" value="Aldo_ket_red"/>
    <property type="match status" value="1"/>
</dbReference>
<dbReference type="InterPro" id="IPR023210">
    <property type="entry name" value="NADP_OxRdtase_dom"/>
</dbReference>
<dbReference type="PANTHER" id="PTHR43312">
    <property type="entry name" value="D-THREO-ALDOSE 1-DEHYDROGENASE"/>
    <property type="match status" value="1"/>
</dbReference>
<dbReference type="EMBL" id="AP012338">
    <property type="protein sequence ID" value="BAM05277.1"/>
    <property type="molecule type" value="Genomic_DNA"/>
</dbReference>
<protein>
    <submittedName>
        <fullName evidence="2">Putative aldo/keto reductase</fullName>
    </submittedName>
</protein>
<dbReference type="Proteomes" id="UP000007881">
    <property type="component" value="Chromosome"/>
</dbReference>
<dbReference type="SUPFAM" id="SSF51430">
    <property type="entry name" value="NAD(P)-linked oxidoreductase"/>
    <property type="match status" value="1"/>
</dbReference>
<keyword evidence="3" id="KW-1185">Reference proteome</keyword>
<dbReference type="KEGG" id="phm:PSMK_31180"/>
<reference evidence="2 3" key="1">
    <citation type="submission" date="2012-02" db="EMBL/GenBank/DDBJ databases">
        <title>Complete genome sequence of Phycisphaera mikurensis NBRC 102666.</title>
        <authorList>
            <person name="Ankai A."/>
            <person name="Hosoyama A."/>
            <person name="Terui Y."/>
            <person name="Sekine M."/>
            <person name="Fukai R."/>
            <person name="Kato Y."/>
            <person name="Nakamura S."/>
            <person name="Yamada-Narita S."/>
            <person name="Kawakoshi A."/>
            <person name="Fukunaga Y."/>
            <person name="Yamazaki S."/>
            <person name="Fujita N."/>
        </authorList>
    </citation>
    <scope>NUCLEOTIDE SEQUENCE [LARGE SCALE GENOMIC DNA]</scope>
    <source>
        <strain evidence="3">NBRC 102666 / KCTC 22515 / FYK2301M01</strain>
    </source>
</reference>
<accession>I0IJ39</accession>
<sequence>MQHRRIPGTDLEVSLLGFGNFVFGNNWWGDFSDTEAVRLQNRAVDLGVTFFDTAPAYGKGRAENLLGRTIADVGRDRLVISTKFGYPFATAKIEQDREEGKHREREQHWTPKDVRGEVEGSLGRLGTDRIDLYQAHNVKLDAYADDLFATLEALKDEGKIRAWGVALGPAIGWREEGQEALVARGADTVQTVFNLYEQDLGLELCEAATGLGRGGVIARVPTNSGILDEEFASADHKFAPHDHRKYRDRAWLVQGLKKNQILRERFGGPLGMSLRELSTRWLASQPGLVTIEPNLLSDRDLDDFAHACDGVPLEAETLAELRALYLDDFGLGEAAHPCDFKSSVAEGGSLRAGYVEPALAADA</sequence>
<evidence type="ECO:0000259" key="1">
    <source>
        <dbReference type="Pfam" id="PF00248"/>
    </source>
</evidence>
<feature type="domain" description="NADP-dependent oxidoreductase" evidence="1">
    <location>
        <begin position="16"/>
        <end position="324"/>
    </location>
</feature>
<dbReference type="InterPro" id="IPR036812">
    <property type="entry name" value="NAD(P)_OxRdtase_dom_sf"/>
</dbReference>
<dbReference type="RefSeq" id="WP_014438481.1">
    <property type="nucleotide sequence ID" value="NC_017080.1"/>
</dbReference>
<dbReference type="OrthoDB" id="9773828at2"/>
<dbReference type="STRING" id="1142394.PSMK_31180"/>
<dbReference type="CDD" id="cd19086">
    <property type="entry name" value="AKR_AKR11C1"/>
    <property type="match status" value="1"/>
</dbReference>
<evidence type="ECO:0000313" key="2">
    <source>
        <dbReference type="EMBL" id="BAM05277.1"/>
    </source>
</evidence>
<dbReference type="eggNOG" id="COG0667">
    <property type="taxonomic scope" value="Bacteria"/>
</dbReference>
<organism evidence="2 3">
    <name type="scientific">Phycisphaera mikurensis (strain NBRC 102666 / KCTC 22515 / FYK2301M01)</name>
    <dbReference type="NCBI Taxonomy" id="1142394"/>
    <lineage>
        <taxon>Bacteria</taxon>
        <taxon>Pseudomonadati</taxon>
        <taxon>Planctomycetota</taxon>
        <taxon>Phycisphaerae</taxon>
        <taxon>Phycisphaerales</taxon>
        <taxon>Phycisphaeraceae</taxon>
        <taxon>Phycisphaera</taxon>
    </lineage>
</organism>
<dbReference type="Gene3D" id="3.20.20.100">
    <property type="entry name" value="NADP-dependent oxidoreductase domain"/>
    <property type="match status" value="1"/>
</dbReference>
<dbReference type="InterPro" id="IPR053135">
    <property type="entry name" value="AKR2_Oxidoreductase"/>
</dbReference>
<dbReference type="PANTHER" id="PTHR43312:SF1">
    <property type="entry name" value="NADP-DEPENDENT OXIDOREDUCTASE DOMAIN-CONTAINING PROTEIN"/>
    <property type="match status" value="1"/>
</dbReference>
<proteinExistence type="predicted"/>
<evidence type="ECO:0000313" key="3">
    <source>
        <dbReference type="Proteomes" id="UP000007881"/>
    </source>
</evidence>
<dbReference type="HOGENOM" id="CLU_023205_2_3_0"/>
<dbReference type="AlphaFoldDB" id="I0IJ39"/>